<dbReference type="PRINTS" id="PR00508">
    <property type="entry name" value="S21N4MTFRASE"/>
</dbReference>
<proteinExistence type="inferred from homology"/>
<dbReference type="InterPro" id="IPR002941">
    <property type="entry name" value="DNA_methylase_N4/N6"/>
</dbReference>
<evidence type="ECO:0000256" key="3">
    <source>
        <dbReference type="ARBA" id="ARBA00022679"/>
    </source>
</evidence>
<dbReference type="GO" id="GO:0032259">
    <property type="term" value="P:methylation"/>
    <property type="evidence" value="ECO:0007669"/>
    <property type="project" value="UniProtKB-KW"/>
</dbReference>
<evidence type="ECO:0000256" key="4">
    <source>
        <dbReference type="RuleBase" id="RU362026"/>
    </source>
</evidence>
<dbReference type="AlphaFoldDB" id="A0AB39V273"/>
<dbReference type="EMBL" id="CP165647">
    <property type="protein sequence ID" value="XDU61705.1"/>
    <property type="molecule type" value="Genomic_DNA"/>
</dbReference>
<dbReference type="GO" id="GO:0008170">
    <property type="term" value="F:N-methyltransferase activity"/>
    <property type="evidence" value="ECO:0007669"/>
    <property type="project" value="InterPro"/>
</dbReference>
<dbReference type="GO" id="GO:0003677">
    <property type="term" value="F:DNA binding"/>
    <property type="evidence" value="ECO:0007669"/>
    <property type="project" value="InterPro"/>
</dbReference>
<dbReference type="KEGG" id="lala:AB8B28_08585"/>
<protein>
    <recommendedName>
        <fullName evidence="4">Methyltransferase</fullName>
        <ecNumber evidence="4">2.1.1.-</ecNumber>
    </recommendedName>
</protein>
<dbReference type="RefSeq" id="WP_369715264.1">
    <property type="nucleotide sequence ID" value="NZ_CP165647.1"/>
</dbReference>
<dbReference type="EC" id="2.1.1.-" evidence="4"/>
<keyword evidence="2" id="KW-0489">Methyltransferase</keyword>
<dbReference type="InterPro" id="IPR001091">
    <property type="entry name" value="RM_Methyltransferase"/>
</dbReference>
<evidence type="ECO:0000259" key="5">
    <source>
        <dbReference type="Pfam" id="PF01555"/>
    </source>
</evidence>
<dbReference type="PROSITE" id="PS00092">
    <property type="entry name" value="N6_MTASE"/>
    <property type="match status" value="1"/>
</dbReference>
<dbReference type="PANTHER" id="PTHR13370:SF3">
    <property type="entry name" value="TRNA (GUANINE(10)-N2)-METHYLTRANSFERASE HOMOLOG"/>
    <property type="match status" value="1"/>
</dbReference>
<dbReference type="Gene3D" id="3.40.50.150">
    <property type="entry name" value="Vaccinia Virus protein VP39"/>
    <property type="match status" value="1"/>
</dbReference>
<gene>
    <name evidence="6" type="ORF">AB8B28_08585</name>
</gene>
<dbReference type="REBASE" id="858547">
    <property type="entry name" value="M2.Lsp36ORF8580P"/>
</dbReference>
<accession>A0AB39V273</accession>
<evidence type="ECO:0000313" key="6">
    <source>
        <dbReference type="EMBL" id="XDU61705.1"/>
    </source>
</evidence>
<dbReference type="PANTHER" id="PTHR13370">
    <property type="entry name" value="RNA METHYLASE-RELATED"/>
    <property type="match status" value="1"/>
</dbReference>
<dbReference type="GO" id="GO:0009007">
    <property type="term" value="F:site-specific DNA-methyltransferase (adenine-specific) activity"/>
    <property type="evidence" value="ECO:0007669"/>
    <property type="project" value="TreeGrafter"/>
</dbReference>
<reference evidence="6" key="1">
    <citation type="submission" date="2024-07" db="EMBL/GenBank/DDBJ databases">
        <authorList>
            <person name="Li X.-J."/>
            <person name="Wang X."/>
        </authorList>
    </citation>
    <scope>NUCLEOTIDE SEQUENCE</scope>
    <source>
        <strain evidence="6">HSP-536</strain>
    </source>
</reference>
<evidence type="ECO:0000256" key="2">
    <source>
        <dbReference type="ARBA" id="ARBA00022603"/>
    </source>
</evidence>
<comment type="similarity">
    <text evidence="1 4">Belongs to the N(4)/N(6)-methyltransferase family.</text>
</comment>
<organism evidence="6">
    <name type="scientific">Leptotrichia alba</name>
    <dbReference type="NCBI Taxonomy" id="3239304"/>
    <lineage>
        <taxon>Bacteria</taxon>
        <taxon>Fusobacteriati</taxon>
        <taxon>Fusobacteriota</taxon>
        <taxon>Fusobacteriia</taxon>
        <taxon>Fusobacteriales</taxon>
        <taxon>Leptotrichiaceae</taxon>
        <taxon>Leptotrichia</taxon>
    </lineage>
</organism>
<dbReference type="InterPro" id="IPR002052">
    <property type="entry name" value="DNA_methylase_N6_adenine_CS"/>
</dbReference>
<sequence length="236" mass="27905">MRYKIYNEDAYKIIKKLKNENVNINHIITDPPYLISKDNNFYTMKNKRQGIDFGEWDKTFDLFSWIKPYSEILDKNGSMIIFCSYRYISYLINTLEANGLITKDILEWKKTNPMPRNTRRRYVQDTEFAIWAVKKGAKWIFNKPDDIPYLRSTFTTSTVLGKERTKHPTQKSLVLLKEIIKIHTNENDVILDPFMGSGTTGIAALELQRKFYGIEIEKDYYKIAEKRFQNVITTLI</sequence>
<name>A0AB39V273_9FUSO</name>
<keyword evidence="3" id="KW-0808">Transferase</keyword>
<dbReference type="SUPFAM" id="SSF53335">
    <property type="entry name" value="S-adenosyl-L-methionine-dependent methyltransferases"/>
    <property type="match status" value="1"/>
</dbReference>
<dbReference type="Pfam" id="PF01555">
    <property type="entry name" value="N6_N4_Mtase"/>
    <property type="match status" value="1"/>
</dbReference>
<dbReference type="GO" id="GO:0005737">
    <property type="term" value="C:cytoplasm"/>
    <property type="evidence" value="ECO:0007669"/>
    <property type="project" value="TreeGrafter"/>
</dbReference>
<feature type="domain" description="DNA methylase N-4/N-6" evidence="5">
    <location>
        <begin position="24"/>
        <end position="226"/>
    </location>
</feature>
<evidence type="ECO:0000256" key="1">
    <source>
        <dbReference type="ARBA" id="ARBA00006594"/>
    </source>
</evidence>
<dbReference type="InterPro" id="IPR029063">
    <property type="entry name" value="SAM-dependent_MTases_sf"/>
</dbReference>